<dbReference type="Gene3D" id="3.40.50.300">
    <property type="entry name" value="P-loop containing nucleotide triphosphate hydrolases"/>
    <property type="match status" value="2"/>
</dbReference>
<dbReference type="FunFam" id="3.40.50.300:FF:000008">
    <property type="entry name" value="ATP-dependent RNA helicase RhlB"/>
    <property type="match status" value="1"/>
</dbReference>
<dbReference type="CDD" id="cd22430">
    <property type="entry name" value="KH-I_DDX43_DDX53"/>
    <property type="match status" value="1"/>
</dbReference>
<dbReference type="InterPro" id="IPR004087">
    <property type="entry name" value="KH_dom"/>
</dbReference>
<name>A0A443S542_9ACAR</name>
<evidence type="ECO:0000256" key="9">
    <source>
        <dbReference type="SAM" id="MobiDB-lite"/>
    </source>
</evidence>
<dbReference type="InterPro" id="IPR001650">
    <property type="entry name" value="Helicase_C-like"/>
</dbReference>
<dbReference type="GO" id="GO:0010468">
    <property type="term" value="P:regulation of gene expression"/>
    <property type="evidence" value="ECO:0007669"/>
    <property type="project" value="UniProtKB-ARBA"/>
</dbReference>
<evidence type="ECO:0000256" key="2">
    <source>
        <dbReference type="ARBA" id="ARBA00022741"/>
    </source>
</evidence>
<dbReference type="InterPro" id="IPR004088">
    <property type="entry name" value="KH_dom_type_1"/>
</dbReference>
<evidence type="ECO:0000256" key="6">
    <source>
        <dbReference type="ARBA" id="ARBA00047984"/>
    </source>
</evidence>
<dbReference type="SUPFAM" id="SSF52540">
    <property type="entry name" value="P-loop containing nucleoside triphosphate hydrolases"/>
    <property type="match status" value="1"/>
</dbReference>
<evidence type="ECO:0000259" key="11">
    <source>
        <dbReference type="PROSITE" id="PS51194"/>
    </source>
</evidence>
<dbReference type="Pfam" id="PF00271">
    <property type="entry name" value="Helicase_C"/>
    <property type="match status" value="1"/>
</dbReference>
<feature type="compositionally biased region" description="Basic and acidic residues" evidence="9">
    <location>
        <begin position="103"/>
        <end position="127"/>
    </location>
</feature>
<dbReference type="PROSITE" id="PS50084">
    <property type="entry name" value="KH_TYPE_1"/>
    <property type="match status" value="1"/>
</dbReference>
<dbReference type="InterPro" id="IPR036612">
    <property type="entry name" value="KH_dom_type_1_sf"/>
</dbReference>
<dbReference type="PROSITE" id="PS51194">
    <property type="entry name" value="HELICASE_CTER"/>
    <property type="match status" value="1"/>
</dbReference>
<dbReference type="VEuPathDB" id="VectorBase:LDEU009362"/>
<evidence type="ECO:0000256" key="1">
    <source>
        <dbReference type="ARBA" id="ARBA00012552"/>
    </source>
</evidence>
<dbReference type="SMART" id="SM00487">
    <property type="entry name" value="DEXDc"/>
    <property type="match status" value="1"/>
</dbReference>
<dbReference type="CDD" id="cd17958">
    <property type="entry name" value="DEADc_DDX43_DDX53"/>
    <property type="match status" value="1"/>
</dbReference>
<dbReference type="Gene3D" id="3.30.1370.10">
    <property type="entry name" value="K Homology domain, type 1"/>
    <property type="match status" value="1"/>
</dbReference>
<keyword evidence="7" id="KW-0694">RNA-binding</keyword>
<dbReference type="Pfam" id="PF00013">
    <property type="entry name" value="KH_1"/>
    <property type="match status" value="1"/>
</dbReference>
<feature type="compositionally biased region" description="Low complexity" evidence="9">
    <location>
        <begin position="26"/>
        <end position="39"/>
    </location>
</feature>
<dbReference type="STRING" id="299467.A0A443S542"/>
<dbReference type="FunFam" id="3.40.50.300:FF:000079">
    <property type="entry name" value="probable ATP-dependent RNA helicase DDX17"/>
    <property type="match status" value="1"/>
</dbReference>
<dbReference type="EC" id="3.6.4.13" evidence="1"/>
<evidence type="ECO:0000256" key="8">
    <source>
        <dbReference type="RuleBase" id="RU000492"/>
    </source>
</evidence>
<comment type="caution">
    <text evidence="12">The sequence shown here is derived from an EMBL/GenBank/DDBJ whole genome shotgun (WGS) entry which is preliminary data.</text>
</comment>
<accession>A0A443S542</accession>
<dbReference type="SMART" id="SM00490">
    <property type="entry name" value="HELICc"/>
    <property type="match status" value="1"/>
</dbReference>
<feature type="region of interest" description="Disordered" evidence="9">
    <location>
        <begin position="678"/>
        <end position="700"/>
    </location>
</feature>
<evidence type="ECO:0000259" key="10">
    <source>
        <dbReference type="PROSITE" id="PS51192"/>
    </source>
</evidence>
<evidence type="ECO:0000313" key="12">
    <source>
        <dbReference type="EMBL" id="RWS22678.1"/>
    </source>
</evidence>
<keyword evidence="2 8" id="KW-0547">Nucleotide-binding</keyword>
<feature type="compositionally biased region" description="Polar residues" evidence="9">
    <location>
        <begin position="45"/>
        <end position="68"/>
    </location>
</feature>
<dbReference type="InterPro" id="IPR000629">
    <property type="entry name" value="RNA-helicase_DEAD-box_CS"/>
</dbReference>
<gene>
    <name evidence="12" type="ORF">B4U80_05267</name>
</gene>
<dbReference type="GO" id="GO:0003724">
    <property type="term" value="F:RNA helicase activity"/>
    <property type="evidence" value="ECO:0007669"/>
    <property type="project" value="UniProtKB-EC"/>
</dbReference>
<protein>
    <recommendedName>
        <fullName evidence="1">RNA helicase</fullName>
        <ecNumber evidence="1">3.6.4.13</ecNumber>
    </recommendedName>
</protein>
<keyword evidence="5 8" id="KW-0067">ATP-binding</keyword>
<dbReference type="GO" id="GO:0003723">
    <property type="term" value="F:RNA binding"/>
    <property type="evidence" value="ECO:0007669"/>
    <property type="project" value="UniProtKB-UniRule"/>
</dbReference>
<proteinExistence type="inferred from homology"/>
<feature type="domain" description="Helicase C-terminal" evidence="11">
    <location>
        <begin position="519"/>
        <end position="667"/>
    </location>
</feature>
<evidence type="ECO:0000313" key="13">
    <source>
        <dbReference type="Proteomes" id="UP000288716"/>
    </source>
</evidence>
<evidence type="ECO:0000256" key="5">
    <source>
        <dbReference type="ARBA" id="ARBA00022840"/>
    </source>
</evidence>
<comment type="similarity">
    <text evidence="8">Belongs to the DEAD box helicase family.</text>
</comment>
<dbReference type="PANTHER" id="PTHR47958">
    <property type="entry name" value="ATP-DEPENDENT RNA HELICASE DBP3"/>
    <property type="match status" value="1"/>
</dbReference>
<evidence type="ECO:0000256" key="3">
    <source>
        <dbReference type="ARBA" id="ARBA00022801"/>
    </source>
</evidence>
<dbReference type="Proteomes" id="UP000288716">
    <property type="component" value="Unassembled WGS sequence"/>
</dbReference>
<dbReference type="SUPFAM" id="SSF54791">
    <property type="entry name" value="Eukaryotic type KH-domain (KH-domain type I)"/>
    <property type="match status" value="1"/>
</dbReference>
<organism evidence="12 13">
    <name type="scientific">Leptotrombidium deliense</name>
    <dbReference type="NCBI Taxonomy" id="299467"/>
    <lineage>
        <taxon>Eukaryota</taxon>
        <taxon>Metazoa</taxon>
        <taxon>Ecdysozoa</taxon>
        <taxon>Arthropoda</taxon>
        <taxon>Chelicerata</taxon>
        <taxon>Arachnida</taxon>
        <taxon>Acari</taxon>
        <taxon>Acariformes</taxon>
        <taxon>Trombidiformes</taxon>
        <taxon>Prostigmata</taxon>
        <taxon>Anystina</taxon>
        <taxon>Parasitengona</taxon>
        <taxon>Trombiculoidea</taxon>
        <taxon>Trombiculidae</taxon>
        <taxon>Leptotrombidium</taxon>
    </lineage>
</organism>
<feature type="domain" description="Helicase ATP-binding" evidence="10">
    <location>
        <begin position="319"/>
        <end position="494"/>
    </location>
</feature>
<dbReference type="OrthoDB" id="196131at2759"/>
<keyword evidence="3 8" id="KW-0378">Hydrolase</keyword>
<dbReference type="PROSITE" id="PS00039">
    <property type="entry name" value="DEAD_ATP_HELICASE"/>
    <property type="match status" value="1"/>
</dbReference>
<keyword evidence="4 8" id="KW-0347">Helicase</keyword>
<evidence type="ECO:0000256" key="7">
    <source>
        <dbReference type="PROSITE-ProRule" id="PRU00117"/>
    </source>
</evidence>
<dbReference type="InterPro" id="IPR011545">
    <property type="entry name" value="DEAD/DEAH_box_helicase_dom"/>
</dbReference>
<sequence>MPLSDSWDDWGTTTTTVQQSPADSWGTTNAGNGAANSGADLTDGWGTNSTNDWDTSWTPQPSTNNSWSDNREQQRPRGFRGIGRGIVTNDRKNFNTSFGSSDNRNESNDWNRRPRGEFSRESGDKTSFKIPSSDVGRVIGRGGATIKDLQTNSGARIKVNSNRDSYDSETLVEVFGSEEQCNKAKELIMEIVDGPSNKQFKIQEPFEPRKTEPEEQIDWQAAINESEEATKRKWAALPPVVKNFYFEDSEVAAMSNDEVNQFRADNNNIMVGHFTENDTREIPNPITNFAHAFSHYPEILSEIEKQRFEKPSPIQCQSWPILLQGIDLIGIAQTGTGKTLAYLLPAMIHIDQQPTPRDQRPGPTALIMAPTRELAQQIEKETRKYSYRGIKSICIYGGGSRRDQIGSIGKGVEIVIATPGRLNDLCMNRFIDLTSVSYLVLDEADRMLDMGFEPQIKKIMLDIRPERQSVMMSATWPAGVRRLAVSYMKDPFQINVGTFDLAACHSVTQHVVLCSVDDKRDKLYEFVRNMIEGDKVIIFVCRKVMADELSSDFALKGINAQCIHGDRDQSDREQALDDLKTGSVRILIATDVASRGLDIDDITHIFNFDFPKTMEEYVHRIGRTGRAGREGESISLFTRDDWRHSGELIEILREANQRVPLALENMHQRYIEWKAKKDAEDKAAGGGGRSRGGGRRYDRY</sequence>
<dbReference type="Pfam" id="PF00270">
    <property type="entry name" value="DEAD"/>
    <property type="match status" value="1"/>
</dbReference>
<feature type="region of interest" description="Disordered" evidence="9">
    <location>
        <begin position="1"/>
        <end position="135"/>
    </location>
</feature>
<dbReference type="EMBL" id="NCKV01008172">
    <property type="protein sequence ID" value="RWS22678.1"/>
    <property type="molecule type" value="Genomic_DNA"/>
</dbReference>
<keyword evidence="13" id="KW-1185">Reference proteome</keyword>
<evidence type="ECO:0000256" key="4">
    <source>
        <dbReference type="ARBA" id="ARBA00022806"/>
    </source>
</evidence>
<comment type="catalytic activity">
    <reaction evidence="6">
        <text>ATP + H2O = ADP + phosphate + H(+)</text>
        <dbReference type="Rhea" id="RHEA:13065"/>
        <dbReference type="ChEBI" id="CHEBI:15377"/>
        <dbReference type="ChEBI" id="CHEBI:15378"/>
        <dbReference type="ChEBI" id="CHEBI:30616"/>
        <dbReference type="ChEBI" id="CHEBI:43474"/>
        <dbReference type="ChEBI" id="CHEBI:456216"/>
        <dbReference type="EC" id="3.6.4.13"/>
    </reaction>
</comment>
<reference evidence="12 13" key="1">
    <citation type="journal article" date="2018" name="Gigascience">
        <title>Genomes of trombidid mites reveal novel predicted allergens and laterally-transferred genes associated with secondary metabolism.</title>
        <authorList>
            <person name="Dong X."/>
            <person name="Chaisiri K."/>
            <person name="Xia D."/>
            <person name="Armstrong S.D."/>
            <person name="Fang Y."/>
            <person name="Donnelly M.J."/>
            <person name="Kadowaki T."/>
            <person name="McGarry J.W."/>
            <person name="Darby A.C."/>
            <person name="Makepeace B.L."/>
        </authorList>
    </citation>
    <scope>NUCLEOTIDE SEQUENCE [LARGE SCALE GENOMIC DNA]</scope>
    <source>
        <strain evidence="12">UoL-UT</strain>
    </source>
</reference>
<dbReference type="PROSITE" id="PS51192">
    <property type="entry name" value="HELICASE_ATP_BIND_1"/>
    <property type="match status" value="1"/>
</dbReference>
<dbReference type="CDD" id="cd18787">
    <property type="entry name" value="SF2_C_DEAD"/>
    <property type="match status" value="1"/>
</dbReference>
<dbReference type="AlphaFoldDB" id="A0A443S542"/>
<dbReference type="GO" id="GO:0016787">
    <property type="term" value="F:hydrolase activity"/>
    <property type="evidence" value="ECO:0007669"/>
    <property type="project" value="UniProtKB-KW"/>
</dbReference>
<dbReference type="SMART" id="SM00322">
    <property type="entry name" value="KH"/>
    <property type="match status" value="1"/>
</dbReference>
<dbReference type="InterPro" id="IPR014001">
    <property type="entry name" value="Helicase_ATP-bd"/>
</dbReference>
<dbReference type="GO" id="GO:0005524">
    <property type="term" value="F:ATP binding"/>
    <property type="evidence" value="ECO:0007669"/>
    <property type="project" value="UniProtKB-KW"/>
</dbReference>
<dbReference type="InterPro" id="IPR027417">
    <property type="entry name" value="P-loop_NTPase"/>
</dbReference>